<dbReference type="Proteomes" id="UP000182264">
    <property type="component" value="Chromosome"/>
</dbReference>
<dbReference type="SUPFAM" id="SSF51306">
    <property type="entry name" value="LexA/Signal peptidase"/>
    <property type="match status" value="1"/>
</dbReference>
<organism evidence="2 3">
    <name type="scientific">Syntrophotalea acetylenica</name>
    <name type="common">Pelobacter acetylenicus</name>
    <dbReference type="NCBI Taxonomy" id="29542"/>
    <lineage>
        <taxon>Bacteria</taxon>
        <taxon>Pseudomonadati</taxon>
        <taxon>Thermodesulfobacteriota</taxon>
        <taxon>Desulfuromonadia</taxon>
        <taxon>Desulfuromonadales</taxon>
        <taxon>Syntrophotaleaceae</taxon>
        <taxon>Syntrophotalea</taxon>
    </lineage>
</organism>
<gene>
    <name evidence="2" type="ORF">A7E75_02310</name>
</gene>
<dbReference type="GO" id="GO:0006465">
    <property type="term" value="P:signal peptide processing"/>
    <property type="evidence" value="ECO:0007669"/>
    <property type="project" value="InterPro"/>
</dbReference>
<evidence type="ECO:0000313" key="2">
    <source>
        <dbReference type="EMBL" id="APG23983.1"/>
    </source>
</evidence>
<dbReference type="Gene3D" id="2.10.109.10">
    <property type="entry name" value="Umud Fragment, subunit A"/>
    <property type="match status" value="1"/>
</dbReference>
<proteinExistence type="predicted"/>
<dbReference type="InterPro" id="IPR036286">
    <property type="entry name" value="LexA/Signal_pep-like_sf"/>
</dbReference>
<reference evidence="2 3" key="1">
    <citation type="journal article" date="2017" name="Genome Announc.">
        <title>Complete Genome Sequences of Two Acetylene-Fermenting Pelobacter acetylenicus Strains.</title>
        <authorList>
            <person name="Sutton J.M."/>
            <person name="Baesman S.M."/>
            <person name="Fierst J.L."/>
            <person name="Poret-Peterson A.T."/>
            <person name="Oremland R.S."/>
            <person name="Dunlap D.S."/>
            <person name="Akob D.M."/>
        </authorList>
    </citation>
    <scope>NUCLEOTIDE SEQUENCE [LARGE SCALE GENOMIC DNA]</scope>
    <source>
        <strain evidence="2 3">DSM 3247</strain>
    </source>
</reference>
<dbReference type="InterPro" id="IPR019533">
    <property type="entry name" value="Peptidase_S26"/>
</dbReference>
<sequence>MIGFPAKKRLAFLLALLLASGAGLALRRVSITLTPSVKYRIWWLSDDLAQVQRGRYVLFRLPGDKAKGVRVSEAVRQGEDIRAIKRIGCDEGQVLRRRGRVFYCGREFLGIAKEKSLSGELLTPADISGRIPAGSAFLIGDNPDSFDSRYFGLVSKDQFLAWARPIF</sequence>
<dbReference type="RefSeq" id="WP_072285799.1">
    <property type="nucleotide sequence ID" value="NZ_CP015455.1"/>
</dbReference>
<dbReference type="Pfam" id="PF10502">
    <property type="entry name" value="Peptidase_S26"/>
    <property type="match status" value="1"/>
</dbReference>
<evidence type="ECO:0000313" key="3">
    <source>
        <dbReference type="Proteomes" id="UP000182264"/>
    </source>
</evidence>
<dbReference type="KEGG" id="pace:A6070_10930"/>
<dbReference type="STRING" id="29542.A6070_10930"/>
<evidence type="ECO:0000259" key="1">
    <source>
        <dbReference type="Pfam" id="PF10502"/>
    </source>
</evidence>
<name>A0A1L3GDG4_SYNAC</name>
<keyword evidence="3" id="KW-1185">Reference proteome</keyword>
<dbReference type="AlphaFoldDB" id="A0A1L3GDG4"/>
<dbReference type="GO" id="GO:0004252">
    <property type="term" value="F:serine-type endopeptidase activity"/>
    <property type="evidence" value="ECO:0007669"/>
    <property type="project" value="InterPro"/>
</dbReference>
<protein>
    <recommendedName>
        <fullName evidence="1">Peptidase S26 domain-containing protein</fullName>
    </recommendedName>
</protein>
<dbReference type="EMBL" id="CP015518">
    <property type="protein sequence ID" value="APG23983.1"/>
    <property type="molecule type" value="Genomic_DNA"/>
</dbReference>
<feature type="domain" description="Peptidase S26" evidence="1">
    <location>
        <begin position="30"/>
        <end position="164"/>
    </location>
</feature>
<dbReference type="OrthoDB" id="5360818at2"/>
<accession>A0A1L3GDG4</accession>